<evidence type="ECO:0000313" key="8">
    <source>
        <dbReference type="Proteomes" id="UP000595847"/>
    </source>
</evidence>
<dbReference type="Pfam" id="PF00440">
    <property type="entry name" value="TetR_N"/>
    <property type="match status" value="1"/>
</dbReference>
<dbReference type="SUPFAM" id="SSF48498">
    <property type="entry name" value="Tetracyclin repressor-like, C-terminal domain"/>
    <property type="match status" value="1"/>
</dbReference>
<proteinExistence type="predicted"/>
<keyword evidence="3" id="KW-0804">Transcription</keyword>
<dbReference type="GO" id="GO:0000976">
    <property type="term" value="F:transcription cis-regulatory region binding"/>
    <property type="evidence" value="ECO:0007669"/>
    <property type="project" value="TreeGrafter"/>
</dbReference>
<dbReference type="PROSITE" id="PS50977">
    <property type="entry name" value="HTH_TETR_2"/>
    <property type="match status" value="1"/>
</dbReference>
<reference evidence="7" key="2">
    <citation type="submission" date="2021-04" db="EMBL/GenBank/DDBJ databases">
        <title>Brevibacillus composti FJAT-54423, complete genome.</title>
        <authorList>
            <person name="Tang R."/>
        </authorList>
    </citation>
    <scope>NUCLEOTIDE SEQUENCE</scope>
    <source>
        <strain evidence="7">FJAT-54424</strain>
    </source>
</reference>
<dbReference type="KEGG" id="bcop:JD108_06395"/>
<evidence type="ECO:0000313" key="7">
    <source>
        <dbReference type="EMBL" id="QUO42558.1"/>
    </source>
</evidence>
<gene>
    <name evidence="6" type="ORF">JD108_06395</name>
    <name evidence="7" type="ORF">KDJ56_06075</name>
</gene>
<keyword evidence="9" id="KW-1185">Reference proteome</keyword>
<dbReference type="InterPro" id="IPR009057">
    <property type="entry name" value="Homeodomain-like_sf"/>
</dbReference>
<accession>A0A7T5EMY3</accession>
<protein>
    <submittedName>
        <fullName evidence="6">TetR/AcrR family transcriptional regulator</fullName>
    </submittedName>
</protein>
<dbReference type="Proteomes" id="UP000595847">
    <property type="component" value="Chromosome"/>
</dbReference>
<evidence type="ECO:0000256" key="3">
    <source>
        <dbReference type="ARBA" id="ARBA00023163"/>
    </source>
</evidence>
<feature type="domain" description="HTH tetR-type" evidence="5">
    <location>
        <begin position="33"/>
        <end position="93"/>
    </location>
</feature>
<dbReference type="SUPFAM" id="SSF46689">
    <property type="entry name" value="Homeodomain-like"/>
    <property type="match status" value="1"/>
</dbReference>
<dbReference type="Gene3D" id="1.10.357.10">
    <property type="entry name" value="Tetracycline Repressor, domain 2"/>
    <property type="match status" value="1"/>
</dbReference>
<evidence type="ECO:0000313" key="6">
    <source>
        <dbReference type="EMBL" id="QQE75532.1"/>
    </source>
</evidence>
<dbReference type="InterPro" id="IPR036271">
    <property type="entry name" value="Tet_transcr_reg_TetR-rel_C_sf"/>
</dbReference>
<dbReference type="PANTHER" id="PTHR30055">
    <property type="entry name" value="HTH-TYPE TRANSCRIPTIONAL REGULATOR RUTR"/>
    <property type="match status" value="1"/>
</dbReference>
<evidence type="ECO:0000256" key="2">
    <source>
        <dbReference type="ARBA" id="ARBA00023125"/>
    </source>
</evidence>
<dbReference type="EMBL" id="CP073708">
    <property type="protein sequence ID" value="QUO42558.1"/>
    <property type="molecule type" value="Genomic_DNA"/>
</dbReference>
<sequence>MFTRVNLLIRVHIRKKRSFLTVQKIPLREWKKAKTKQALLQACLELIGERSFRHVYVEDICRRAEVSKVTFFKFFPQKEDLLLYFMCLWLTDRLMELAESPKRGTQALRHLFQKVDESAREVPGIMLSLIGFLSEVKMHPCMPELSDAEIHLYYPGKEEQARAIVPDLQHLFQRCVEEAIADGEIAEGRGVEEMVIGLFTIFYGAYLTAHLYQSQDFFRFYELHLKLLL</sequence>
<evidence type="ECO:0000313" key="9">
    <source>
        <dbReference type="Proteomes" id="UP000677234"/>
    </source>
</evidence>
<dbReference type="EMBL" id="CP066308">
    <property type="protein sequence ID" value="QQE75532.1"/>
    <property type="molecule type" value="Genomic_DNA"/>
</dbReference>
<evidence type="ECO:0000259" key="5">
    <source>
        <dbReference type="PROSITE" id="PS50977"/>
    </source>
</evidence>
<dbReference type="PANTHER" id="PTHR30055:SF234">
    <property type="entry name" value="HTH-TYPE TRANSCRIPTIONAL REGULATOR BETI"/>
    <property type="match status" value="1"/>
</dbReference>
<name>A0A7T5EMY3_9BACL</name>
<dbReference type="InterPro" id="IPR001647">
    <property type="entry name" value="HTH_TetR"/>
</dbReference>
<dbReference type="InterPro" id="IPR050109">
    <property type="entry name" value="HTH-type_TetR-like_transc_reg"/>
</dbReference>
<keyword evidence="2 4" id="KW-0238">DNA-binding</keyword>
<dbReference type="AlphaFoldDB" id="A0A7T5EMY3"/>
<evidence type="ECO:0000256" key="4">
    <source>
        <dbReference type="PROSITE-ProRule" id="PRU00335"/>
    </source>
</evidence>
<dbReference type="GO" id="GO:0003700">
    <property type="term" value="F:DNA-binding transcription factor activity"/>
    <property type="evidence" value="ECO:0007669"/>
    <property type="project" value="TreeGrafter"/>
</dbReference>
<reference evidence="6 8" key="1">
    <citation type="submission" date="2020-12" db="EMBL/GenBank/DDBJ databases">
        <title>strain FJAT-54423T represents a novel species of the genus Brevibacillus.</title>
        <authorList>
            <person name="Tang R."/>
        </authorList>
    </citation>
    <scope>NUCLEOTIDE SEQUENCE [LARGE SCALE GENOMIC DNA]</scope>
    <source>
        <strain evidence="6 8">FJAT-54423</strain>
    </source>
</reference>
<dbReference type="PRINTS" id="PR00455">
    <property type="entry name" value="HTHTETR"/>
</dbReference>
<keyword evidence="1" id="KW-0805">Transcription regulation</keyword>
<dbReference type="Proteomes" id="UP000677234">
    <property type="component" value="Chromosome"/>
</dbReference>
<organism evidence="6 8">
    <name type="scientific">Brevibacillus composti</name>
    <dbReference type="NCBI Taxonomy" id="2796470"/>
    <lineage>
        <taxon>Bacteria</taxon>
        <taxon>Bacillati</taxon>
        <taxon>Bacillota</taxon>
        <taxon>Bacilli</taxon>
        <taxon>Bacillales</taxon>
        <taxon>Paenibacillaceae</taxon>
        <taxon>Brevibacillus</taxon>
    </lineage>
</organism>
<feature type="DNA-binding region" description="H-T-H motif" evidence="4">
    <location>
        <begin position="56"/>
        <end position="75"/>
    </location>
</feature>
<evidence type="ECO:0000256" key="1">
    <source>
        <dbReference type="ARBA" id="ARBA00023015"/>
    </source>
</evidence>